<dbReference type="OrthoDB" id="529867at2"/>
<gene>
    <name evidence="2" type="ORF">WA1_51190</name>
</gene>
<dbReference type="EMBL" id="ANNX02000078">
    <property type="protein sequence ID" value="KYC34572.1"/>
    <property type="molecule type" value="Genomic_DNA"/>
</dbReference>
<dbReference type="Proteomes" id="UP000076925">
    <property type="component" value="Unassembled WGS sequence"/>
</dbReference>
<proteinExistence type="predicted"/>
<evidence type="ECO:0000256" key="1">
    <source>
        <dbReference type="SAM" id="Phobius"/>
    </source>
</evidence>
<keyword evidence="3" id="KW-1185">Reference proteome</keyword>
<keyword evidence="1" id="KW-1133">Transmembrane helix</keyword>
<keyword evidence="1" id="KW-0812">Transmembrane</keyword>
<feature type="transmembrane region" description="Helical" evidence="1">
    <location>
        <begin position="110"/>
        <end position="132"/>
    </location>
</feature>
<protein>
    <submittedName>
        <fullName evidence="2">Uncharacterized protein</fullName>
    </submittedName>
</protein>
<dbReference type="AlphaFoldDB" id="A0A139WQ66"/>
<evidence type="ECO:0000313" key="2">
    <source>
        <dbReference type="EMBL" id="KYC34572.1"/>
    </source>
</evidence>
<accession>A0A139WQ66</accession>
<dbReference type="RefSeq" id="WP_017740818.1">
    <property type="nucleotide sequence ID" value="NZ_KQ976356.1"/>
</dbReference>
<organism evidence="2 3">
    <name type="scientific">Scytonema hofmannii PCC 7110</name>
    <dbReference type="NCBI Taxonomy" id="128403"/>
    <lineage>
        <taxon>Bacteria</taxon>
        <taxon>Bacillati</taxon>
        <taxon>Cyanobacteriota</taxon>
        <taxon>Cyanophyceae</taxon>
        <taxon>Nostocales</taxon>
        <taxon>Scytonemataceae</taxon>
        <taxon>Scytonema</taxon>
    </lineage>
</organism>
<sequence length="177" mass="20894">MSQHSRPLYTDSNSTQTLRQGLEEYYALNPNITDPKELPPDFAKILLAHDVSHIIYGCDTSMYDELKILPLTWWTSNYKLRDHLRTLRDPTISPAIKVMYDDLVKEHGVIWLYASIFFVLPQLLPELISIWLKSRQRQCFVPFLDFEPLLDRSLLEIRQEFELLPFIQCSKKTRYSS</sequence>
<name>A0A139WQ66_9CYAN</name>
<reference evidence="2 3" key="1">
    <citation type="journal article" date="2013" name="Genome Biol. Evol.">
        <title>Genomes of Stigonematalean cyanobacteria (subsection V) and the evolution of oxygenic photosynthesis from prokaryotes to plastids.</title>
        <authorList>
            <person name="Dagan T."/>
            <person name="Roettger M."/>
            <person name="Stucken K."/>
            <person name="Landan G."/>
            <person name="Koch R."/>
            <person name="Major P."/>
            <person name="Gould S.B."/>
            <person name="Goremykin V.V."/>
            <person name="Rippka R."/>
            <person name="Tandeau de Marsac N."/>
            <person name="Gugger M."/>
            <person name="Lockhart P.J."/>
            <person name="Allen J.F."/>
            <person name="Brune I."/>
            <person name="Maus I."/>
            <person name="Puhler A."/>
            <person name="Martin W.F."/>
        </authorList>
    </citation>
    <scope>NUCLEOTIDE SEQUENCE [LARGE SCALE GENOMIC DNA]</scope>
    <source>
        <strain evidence="2 3">PCC 7110</strain>
    </source>
</reference>
<evidence type="ECO:0000313" key="3">
    <source>
        <dbReference type="Proteomes" id="UP000076925"/>
    </source>
</evidence>
<keyword evidence="1" id="KW-0472">Membrane</keyword>
<comment type="caution">
    <text evidence="2">The sequence shown here is derived from an EMBL/GenBank/DDBJ whole genome shotgun (WGS) entry which is preliminary data.</text>
</comment>